<comment type="similarity">
    <text evidence="1">Belongs to the leucine-binding protein family.</text>
</comment>
<dbReference type="InterPro" id="IPR000709">
    <property type="entry name" value="Leu_Ile_Val-bd"/>
</dbReference>
<evidence type="ECO:0000259" key="6">
    <source>
        <dbReference type="Pfam" id="PF13458"/>
    </source>
</evidence>
<comment type="caution">
    <text evidence="7">The sequence shown here is derived from an EMBL/GenBank/DDBJ whole genome shotgun (WGS) entry which is preliminary data.</text>
</comment>
<evidence type="ECO:0000256" key="1">
    <source>
        <dbReference type="ARBA" id="ARBA00010062"/>
    </source>
</evidence>
<dbReference type="OrthoDB" id="9783240at2"/>
<dbReference type="PANTHER" id="PTHR30483:SF6">
    <property type="entry name" value="PERIPLASMIC BINDING PROTEIN OF ABC TRANSPORTER FOR NATURAL AMINO ACIDS"/>
    <property type="match status" value="1"/>
</dbReference>
<proteinExistence type="inferred from homology"/>
<evidence type="ECO:0000256" key="2">
    <source>
        <dbReference type="ARBA" id="ARBA00022448"/>
    </source>
</evidence>
<accession>A0A330HDU0</accession>
<dbReference type="EMBL" id="QMBP01000021">
    <property type="protein sequence ID" value="RAZ84774.1"/>
    <property type="molecule type" value="Genomic_DNA"/>
</dbReference>
<dbReference type="RefSeq" id="WP_112101087.1">
    <property type="nucleotide sequence ID" value="NZ_QMBP01000021.1"/>
</dbReference>
<protein>
    <recommendedName>
        <fullName evidence="6">Leucine-binding protein domain-containing protein</fullName>
    </recommendedName>
</protein>
<evidence type="ECO:0000256" key="5">
    <source>
        <dbReference type="SAM" id="SignalP"/>
    </source>
</evidence>
<organism evidence="7 8">
    <name type="scientific">Mesorhizobium hawassense</name>
    <dbReference type="NCBI Taxonomy" id="1209954"/>
    <lineage>
        <taxon>Bacteria</taxon>
        <taxon>Pseudomonadati</taxon>
        <taxon>Pseudomonadota</taxon>
        <taxon>Alphaproteobacteria</taxon>
        <taxon>Hyphomicrobiales</taxon>
        <taxon>Phyllobacteriaceae</taxon>
        <taxon>Mesorhizobium</taxon>
    </lineage>
</organism>
<keyword evidence="3 5" id="KW-0732">Signal</keyword>
<name>A0A330HDU0_9HYPH</name>
<dbReference type="Proteomes" id="UP000251558">
    <property type="component" value="Unassembled WGS sequence"/>
</dbReference>
<keyword evidence="8" id="KW-1185">Reference proteome</keyword>
<sequence length="414" mass="43856">MKNGKRPTSGKGFSRRLVLAACFSAVSAAAFLSPRVAAAEDGDIVVGALMPLSGAGGPFGQEMLASAKVALEEINAAGGPLGRKIKLVEENDETNPEAAVRAARKLVDVDKVKAIFGTWASSVTLAVAPIVQEKGLVLFSNSGASRITEIQKKGHVYRLEPDDLLFGKAYAEYAAQQGWKRAAVLGLNVPFTQTTVDAFKQRFNERGGEVTSFVTYNEDQTTFSTEVARVLSDQPDFVHISGYEPDITAILKAAYQAGLSTRFFVPGFAVSADLIKNAGPAADGLLLLEEGVSEESPAYQRLAGHLGKDHYYSFGAQAYDELVLLALAIEAAKSTDGDALAKAVREVSGPEGTRVTSFADGVAALRRGERINYDGASGPLDFDANGNIAKANFRVSQVKDGKTAPVGKISEVQF</sequence>
<feature type="domain" description="Leucine-binding protein" evidence="6">
    <location>
        <begin position="44"/>
        <end position="401"/>
    </location>
</feature>
<dbReference type="Gene3D" id="3.40.50.2300">
    <property type="match status" value="2"/>
</dbReference>
<dbReference type="Pfam" id="PF13458">
    <property type="entry name" value="Peripla_BP_6"/>
    <property type="match status" value="1"/>
</dbReference>
<dbReference type="InterPro" id="IPR051010">
    <property type="entry name" value="BCAA_transport"/>
</dbReference>
<dbReference type="CDD" id="cd06346">
    <property type="entry name" value="PBP1_ABC_ligand_binding-like"/>
    <property type="match status" value="1"/>
</dbReference>
<evidence type="ECO:0000313" key="8">
    <source>
        <dbReference type="Proteomes" id="UP000251558"/>
    </source>
</evidence>
<dbReference type="InterPro" id="IPR028081">
    <property type="entry name" value="Leu-bd"/>
</dbReference>
<dbReference type="PROSITE" id="PS51318">
    <property type="entry name" value="TAT"/>
    <property type="match status" value="1"/>
</dbReference>
<dbReference type="PRINTS" id="PR00337">
    <property type="entry name" value="LEUILEVALBP"/>
</dbReference>
<gene>
    <name evidence="7" type="ORF">DPM33_30640</name>
</gene>
<dbReference type="GO" id="GO:0006865">
    <property type="term" value="P:amino acid transport"/>
    <property type="evidence" value="ECO:0007669"/>
    <property type="project" value="UniProtKB-KW"/>
</dbReference>
<feature type="signal peptide" evidence="5">
    <location>
        <begin position="1"/>
        <end position="38"/>
    </location>
</feature>
<dbReference type="SUPFAM" id="SSF53822">
    <property type="entry name" value="Periplasmic binding protein-like I"/>
    <property type="match status" value="1"/>
</dbReference>
<evidence type="ECO:0000256" key="4">
    <source>
        <dbReference type="ARBA" id="ARBA00022970"/>
    </source>
</evidence>
<dbReference type="InterPro" id="IPR006311">
    <property type="entry name" value="TAT_signal"/>
</dbReference>
<dbReference type="PANTHER" id="PTHR30483">
    <property type="entry name" value="LEUCINE-SPECIFIC-BINDING PROTEIN"/>
    <property type="match status" value="1"/>
</dbReference>
<reference evidence="8" key="1">
    <citation type="submission" date="2018-06" db="EMBL/GenBank/DDBJ databases">
        <authorList>
            <person name="Helene L.C."/>
            <person name="Dall'Agnol R."/>
            <person name="Delamuta J.R."/>
            <person name="Hungria M."/>
        </authorList>
    </citation>
    <scope>NUCLEOTIDE SEQUENCE [LARGE SCALE GENOMIC DNA]</scope>
    <source>
        <strain evidence="8">AC99b</strain>
    </source>
</reference>
<keyword evidence="4" id="KW-0029">Amino-acid transport</keyword>
<dbReference type="InterPro" id="IPR028082">
    <property type="entry name" value="Peripla_BP_I"/>
</dbReference>
<keyword evidence="2" id="KW-0813">Transport</keyword>
<reference evidence="7 8" key="2">
    <citation type="submission" date="2018-07" db="EMBL/GenBank/DDBJ databases">
        <title>Diversity of Mesorhizobium strains in Brazil.</title>
        <authorList>
            <person name="Helene L.C.F."/>
            <person name="Dall'Agnol R."/>
            <person name="Delamuta J.R.M."/>
            <person name="Hungria M."/>
        </authorList>
    </citation>
    <scope>NUCLEOTIDE SEQUENCE [LARGE SCALE GENOMIC DNA]</scope>
    <source>
        <strain evidence="7 8">AC99b</strain>
    </source>
</reference>
<feature type="chain" id="PRO_5016438783" description="Leucine-binding protein domain-containing protein" evidence="5">
    <location>
        <begin position="39"/>
        <end position="414"/>
    </location>
</feature>
<evidence type="ECO:0000313" key="7">
    <source>
        <dbReference type="EMBL" id="RAZ84774.1"/>
    </source>
</evidence>
<dbReference type="AlphaFoldDB" id="A0A330HDU0"/>
<evidence type="ECO:0000256" key="3">
    <source>
        <dbReference type="ARBA" id="ARBA00022729"/>
    </source>
</evidence>